<evidence type="ECO:0000313" key="2">
    <source>
        <dbReference type="EMBL" id="CAH1104555.1"/>
    </source>
</evidence>
<keyword evidence="3" id="KW-1185">Reference proteome</keyword>
<dbReference type="Proteomes" id="UP001153636">
    <property type="component" value="Chromosome 17"/>
</dbReference>
<reference evidence="2" key="1">
    <citation type="submission" date="2022-01" db="EMBL/GenBank/DDBJ databases">
        <authorList>
            <person name="King R."/>
        </authorList>
    </citation>
    <scope>NUCLEOTIDE SEQUENCE</scope>
</reference>
<feature type="region of interest" description="Disordered" evidence="1">
    <location>
        <begin position="83"/>
        <end position="122"/>
    </location>
</feature>
<feature type="compositionally biased region" description="Basic and acidic residues" evidence="1">
    <location>
        <begin position="106"/>
        <end position="120"/>
    </location>
</feature>
<proteinExistence type="predicted"/>
<evidence type="ECO:0000256" key="1">
    <source>
        <dbReference type="SAM" id="MobiDB-lite"/>
    </source>
</evidence>
<name>A0A9P0GC85_9CUCU</name>
<protein>
    <submittedName>
        <fullName evidence="2">Uncharacterized protein</fullName>
    </submittedName>
</protein>
<evidence type="ECO:0000313" key="3">
    <source>
        <dbReference type="Proteomes" id="UP001153636"/>
    </source>
</evidence>
<organism evidence="2 3">
    <name type="scientific">Psylliodes chrysocephalus</name>
    <dbReference type="NCBI Taxonomy" id="3402493"/>
    <lineage>
        <taxon>Eukaryota</taxon>
        <taxon>Metazoa</taxon>
        <taxon>Ecdysozoa</taxon>
        <taxon>Arthropoda</taxon>
        <taxon>Hexapoda</taxon>
        <taxon>Insecta</taxon>
        <taxon>Pterygota</taxon>
        <taxon>Neoptera</taxon>
        <taxon>Endopterygota</taxon>
        <taxon>Coleoptera</taxon>
        <taxon>Polyphaga</taxon>
        <taxon>Cucujiformia</taxon>
        <taxon>Chrysomeloidea</taxon>
        <taxon>Chrysomelidae</taxon>
        <taxon>Galerucinae</taxon>
        <taxon>Alticini</taxon>
        <taxon>Psylliodes</taxon>
    </lineage>
</organism>
<dbReference type="AlphaFoldDB" id="A0A9P0GC85"/>
<dbReference type="EMBL" id="OV651829">
    <property type="protein sequence ID" value="CAH1104555.1"/>
    <property type="molecule type" value="Genomic_DNA"/>
</dbReference>
<accession>A0A9P0GC85</accession>
<sequence>MKGITCIRAVEKNHEPLEETATTYLFLLQSISQPSELFLSKNDPVIVNINYGESINNHLSSEPTLNKHDAVLEIGSNNLSDFEDYQESESSYRPSDNDSSSPESDIEIKKDNTENNSEGKKVKRIRFRKGQANKEQWSRQKNQVLREKGQDFYHAESDLFCTQIPKYILVLYMNFQGKLEAITFCKVHKEKLNSTSLISKPSQRKSNSKSILEPNQPSCSYVSISELSPIPKPCQEKRKIKTKSRTTEGSKIITSSPYKDQLEEKLKDKLKTVKAKSVKKNFNKAGPSSCLVNVKEKETLREKKKGASAKASAAMSEEEKATICVYCHETYGDTCHDE</sequence>
<feature type="compositionally biased region" description="Low complexity" evidence="1">
    <location>
        <begin position="88"/>
        <end position="103"/>
    </location>
</feature>
<gene>
    <name evidence="2" type="ORF">PSYICH_LOCUS5546</name>
</gene>